<dbReference type="PANTHER" id="PTHR42800:SF1">
    <property type="entry name" value="EXOINULINASE INUD (AFU_ORTHOLOGUE AFUA_5G00480)"/>
    <property type="match status" value="1"/>
</dbReference>
<keyword evidence="9" id="KW-1185">Reference proteome</keyword>
<dbReference type="SUPFAM" id="SSF75005">
    <property type="entry name" value="Arabinanase/levansucrase/invertase"/>
    <property type="match status" value="1"/>
</dbReference>
<dbReference type="EMBL" id="SDHW01000003">
    <property type="protein sequence ID" value="RXK59711.1"/>
    <property type="molecule type" value="Genomic_DNA"/>
</dbReference>
<organism evidence="8 9">
    <name type="scientific">Lacibacter luteus</name>
    <dbReference type="NCBI Taxonomy" id="2508719"/>
    <lineage>
        <taxon>Bacteria</taxon>
        <taxon>Pseudomonadati</taxon>
        <taxon>Bacteroidota</taxon>
        <taxon>Chitinophagia</taxon>
        <taxon>Chitinophagales</taxon>
        <taxon>Chitinophagaceae</taxon>
        <taxon>Lacibacter</taxon>
    </lineage>
</organism>
<dbReference type="InterPro" id="IPR001362">
    <property type="entry name" value="Glyco_hydro_32"/>
</dbReference>
<dbReference type="Pfam" id="PF00251">
    <property type="entry name" value="Glyco_hydro_32N"/>
    <property type="match status" value="1"/>
</dbReference>
<feature type="signal peptide" evidence="5">
    <location>
        <begin position="1"/>
        <end position="29"/>
    </location>
</feature>
<dbReference type="PANTHER" id="PTHR42800">
    <property type="entry name" value="EXOINULINASE INUD (AFU_ORTHOLOGUE AFUA_5G00480)"/>
    <property type="match status" value="1"/>
</dbReference>
<keyword evidence="3 4" id="KW-0326">Glycosidase</keyword>
<dbReference type="GO" id="GO:0005987">
    <property type="term" value="P:sucrose catabolic process"/>
    <property type="evidence" value="ECO:0007669"/>
    <property type="project" value="TreeGrafter"/>
</dbReference>
<dbReference type="SUPFAM" id="SSF49899">
    <property type="entry name" value="Concanavalin A-like lectins/glucanases"/>
    <property type="match status" value="1"/>
</dbReference>
<dbReference type="SMART" id="SM00640">
    <property type="entry name" value="Glyco_32"/>
    <property type="match status" value="1"/>
</dbReference>
<accession>A0A4Q1CHM7</accession>
<feature type="domain" description="Glycosyl hydrolase family 32 C-terminal" evidence="7">
    <location>
        <begin position="433"/>
        <end position="565"/>
    </location>
</feature>
<dbReference type="CDD" id="cd18622">
    <property type="entry name" value="GH32_Inu-like"/>
    <property type="match status" value="1"/>
</dbReference>
<reference evidence="8 9" key="1">
    <citation type="submission" date="2019-01" db="EMBL/GenBank/DDBJ databases">
        <title>Lacibacter sp. strain TTM-7.</title>
        <authorList>
            <person name="Chen W.-M."/>
        </authorList>
    </citation>
    <scope>NUCLEOTIDE SEQUENCE [LARGE SCALE GENOMIC DNA]</scope>
    <source>
        <strain evidence="8 9">TTM-7</strain>
    </source>
</reference>
<dbReference type="GO" id="GO:0004575">
    <property type="term" value="F:sucrose alpha-glucosidase activity"/>
    <property type="evidence" value="ECO:0007669"/>
    <property type="project" value="TreeGrafter"/>
</dbReference>
<name>A0A4Q1CHM7_9BACT</name>
<keyword evidence="2 4" id="KW-0378">Hydrolase</keyword>
<evidence type="ECO:0000256" key="3">
    <source>
        <dbReference type="ARBA" id="ARBA00023295"/>
    </source>
</evidence>
<dbReference type="Gene3D" id="2.115.10.20">
    <property type="entry name" value="Glycosyl hydrolase domain, family 43"/>
    <property type="match status" value="1"/>
</dbReference>
<evidence type="ECO:0000313" key="9">
    <source>
        <dbReference type="Proteomes" id="UP000290204"/>
    </source>
</evidence>
<keyword evidence="5" id="KW-0732">Signal</keyword>
<proteinExistence type="inferred from homology"/>
<comment type="caution">
    <text evidence="8">The sequence shown here is derived from an EMBL/GenBank/DDBJ whole genome shotgun (WGS) entry which is preliminary data.</text>
</comment>
<dbReference type="GO" id="GO:0005737">
    <property type="term" value="C:cytoplasm"/>
    <property type="evidence" value="ECO:0007669"/>
    <property type="project" value="TreeGrafter"/>
</dbReference>
<dbReference type="Pfam" id="PF08244">
    <property type="entry name" value="Glyco_hydro_32C"/>
    <property type="match status" value="1"/>
</dbReference>
<evidence type="ECO:0000256" key="5">
    <source>
        <dbReference type="SAM" id="SignalP"/>
    </source>
</evidence>
<dbReference type="OrthoDB" id="9759709at2"/>
<sequence length="572" mass="65265">MIMLARKQHLKKSAATFFCLIMFTSLLVAQENKTYKNISVYFTAEKKFLVLPVKNGTAKRNFELWVDGVQKRFWDMELAEGKADWYAYMQIDEWKGKSIELRVDKVNTTSKVFDPVQQSDLDTNANEYNESLRAQFHFSPKRGWTNDPNGMVFFKGEYHLFFQHNPYGCEWGNMTWGHAVSKDLVHWKELGEALHPDQFGPVYSGGAVVDSNNTSGLAANGNMPMLMFHTGAKAWGQYLSWTNDGRTFKKMDEKAVVPRINKDNRDPKVIWHEPTKKWVMVFWVERGNDEQHSMQFLTSPDLINWTPTSSFNGGKGDDRYLFECPEFYELTVEGTNEKKWVLTGANSQYAIGTFDGKTFVPTQERLQGQYGRDFYASQTFSDVPDGRRIEIGWWRTNTNNGKMSFNQSMSIPMEHTLIKTPEGIRLSRKPAKELESLRTKTYQQKQLTIKPNAVNPLNSLKVELAEIRFTLEPGTAKEIILNVRGVAIKYNTTAQQLEVDGVKAPAPLTNGKVDVIIFVDKVGFEIFANSGLTFMPVNINLSADENTLSISANGGTAKLLNLFVYELKSIWR</sequence>
<dbReference type="InterPro" id="IPR023296">
    <property type="entry name" value="Glyco_hydro_beta-prop_sf"/>
</dbReference>
<evidence type="ECO:0000259" key="6">
    <source>
        <dbReference type="Pfam" id="PF00251"/>
    </source>
</evidence>
<dbReference type="Gene3D" id="2.60.120.560">
    <property type="entry name" value="Exo-inulinase, domain 1"/>
    <property type="match status" value="1"/>
</dbReference>
<evidence type="ECO:0000256" key="4">
    <source>
        <dbReference type="RuleBase" id="RU362110"/>
    </source>
</evidence>
<evidence type="ECO:0000259" key="7">
    <source>
        <dbReference type="Pfam" id="PF08244"/>
    </source>
</evidence>
<dbReference type="AlphaFoldDB" id="A0A4Q1CHM7"/>
<dbReference type="InterPro" id="IPR013148">
    <property type="entry name" value="Glyco_hydro_32_N"/>
</dbReference>
<feature type="chain" id="PRO_5020928624" evidence="5">
    <location>
        <begin position="30"/>
        <end position="572"/>
    </location>
</feature>
<evidence type="ECO:0000313" key="8">
    <source>
        <dbReference type="EMBL" id="RXK59711.1"/>
    </source>
</evidence>
<protein>
    <submittedName>
        <fullName evidence="8">Glycoside hydrolase family 32 protein</fullName>
    </submittedName>
</protein>
<feature type="domain" description="Glycosyl hydrolase family 32 N-terminal" evidence="6">
    <location>
        <begin position="137"/>
        <end position="419"/>
    </location>
</feature>
<gene>
    <name evidence="8" type="ORF">ESA94_11650</name>
</gene>
<evidence type="ECO:0000256" key="2">
    <source>
        <dbReference type="ARBA" id="ARBA00022801"/>
    </source>
</evidence>
<comment type="similarity">
    <text evidence="1 4">Belongs to the glycosyl hydrolase 32 family.</text>
</comment>
<dbReference type="InterPro" id="IPR013320">
    <property type="entry name" value="ConA-like_dom_sf"/>
</dbReference>
<evidence type="ECO:0000256" key="1">
    <source>
        <dbReference type="ARBA" id="ARBA00009902"/>
    </source>
</evidence>
<dbReference type="Proteomes" id="UP000290204">
    <property type="component" value="Unassembled WGS sequence"/>
</dbReference>
<dbReference type="InterPro" id="IPR013189">
    <property type="entry name" value="Glyco_hydro_32_C"/>
</dbReference>